<protein>
    <submittedName>
        <fullName evidence="1">Uncharacterized protein</fullName>
    </submittedName>
</protein>
<evidence type="ECO:0000313" key="1">
    <source>
        <dbReference type="EMBL" id="JAH31048.1"/>
    </source>
</evidence>
<proteinExistence type="predicted"/>
<reference evidence="1" key="2">
    <citation type="journal article" date="2015" name="Fish Shellfish Immunol.">
        <title>Early steps in the European eel (Anguilla anguilla)-Vibrio vulnificus interaction in the gills: Role of the RtxA13 toxin.</title>
        <authorList>
            <person name="Callol A."/>
            <person name="Pajuelo D."/>
            <person name="Ebbesson L."/>
            <person name="Teles M."/>
            <person name="MacKenzie S."/>
            <person name="Amaro C."/>
        </authorList>
    </citation>
    <scope>NUCLEOTIDE SEQUENCE</scope>
</reference>
<name>A0A0E9RRV8_ANGAN</name>
<dbReference type="EMBL" id="GBXM01077529">
    <property type="protein sequence ID" value="JAH31048.1"/>
    <property type="molecule type" value="Transcribed_RNA"/>
</dbReference>
<dbReference type="AlphaFoldDB" id="A0A0E9RRV8"/>
<accession>A0A0E9RRV8</accession>
<reference evidence="1" key="1">
    <citation type="submission" date="2014-11" db="EMBL/GenBank/DDBJ databases">
        <authorList>
            <person name="Amaro Gonzalez C."/>
        </authorList>
    </citation>
    <scope>NUCLEOTIDE SEQUENCE</scope>
</reference>
<sequence>MISCIIYLLAQVIEYRELQRQTSMGKINPNKIRHFPAQFFSSNVLKIKVSIKTLLKMIKLY</sequence>
<organism evidence="1">
    <name type="scientific">Anguilla anguilla</name>
    <name type="common">European freshwater eel</name>
    <name type="synonym">Muraena anguilla</name>
    <dbReference type="NCBI Taxonomy" id="7936"/>
    <lineage>
        <taxon>Eukaryota</taxon>
        <taxon>Metazoa</taxon>
        <taxon>Chordata</taxon>
        <taxon>Craniata</taxon>
        <taxon>Vertebrata</taxon>
        <taxon>Euteleostomi</taxon>
        <taxon>Actinopterygii</taxon>
        <taxon>Neopterygii</taxon>
        <taxon>Teleostei</taxon>
        <taxon>Anguilliformes</taxon>
        <taxon>Anguillidae</taxon>
        <taxon>Anguilla</taxon>
    </lineage>
</organism>